<keyword evidence="3" id="KW-1185">Reference proteome</keyword>
<sequence>MSNLSDHVDRAVRRVEQFDEDPRMAVVVATDGSGLSMDQREAVLEETRQETAPVVADGSGHDTDIEDIGEPRGDGESWAELAERLRDDDRCPACGAEGTLQKSLAPGQRRCPEEVEECAVVTFLEGPRE</sequence>
<accession>A0AAW4PZ76</accession>
<gene>
    <name evidence="2" type="ORF">EGH21_22315</name>
</gene>
<name>A0AAW4PZ76_9EURY</name>
<comment type="caution">
    <text evidence="2">The sequence shown here is derived from an EMBL/GenBank/DDBJ whole genome shotgun (WGS) entry which is preliminary data.</text>
</comment>
<feature type="compositionally biased region" description="Basic and acidic residues" evidence="1">
    <location>
        <begin position="59"/>
        <end position="74"/>
    </location>
</feature>
<evidence type="ECO:0000313" key="3">
    <source>
        <dbReference type="Proteomes" id="UP001430377"/>
    </source>
</evidence>
<proteinExistence type="predicted"/>
<evidence type="ECO:0000313" key="2">
    <source>
        <dbReference type="EMBL" id="MBX0325755.1"/>
    </source>
</evidence>
<dbReference type="Proteomes" id="UP001430377">
    <property type="component" value="Unassembled WGS sequence"/>
</dbReference>
<evidence type="ECO:0000256" key="1">
    <source>
        <dbReference type="SAM" id="MobiDB-lite"/>
    </source>
</evidence>
<feature type="region of interest" description="Disordered" evidence="1">
    <location>
        <begin position="45"/>
        <end position="74"/>
    </location>
</feature>
<dbReference type="AlphaFoldDB" id="A0AAW4PZ76"/>
<organism evidence="2 3">
    <name type="scientific">Haloarcula rubra</name>
    <dbReference type="NCBI Taxonomy" id="2487747"/>
    <lineage>
        <taxon>Archaea</taxon>
        <taxon>Methanobacteriati</taxon>
        <taxon>Methanobacteriota</taxon>
        <taxon>Stenosarchaea group</taxon>
        <taxon>Halobacteria</taxon>
        <taxon>Halobacteriales</taxon>
        <taxon>Haloarculaceae</taxon>
        <taxon>Haloarcula</taxon>
    </lineage>
</organism>
<dbReference type="RefSeq" id="WP_220620616.1">
    <property type="nucleotide sequence ID" value="NZ_RKLR01000019.1"/>
</dbReference>
<protein>
    <submittedName>
        <fullName evidence="2">Uncharacterized protein</fullName>
    </submittedName>
</protein>
<reference evidence="2 3" key="1">
    <citation type="submission" date="2021-06" db="EMBL/GenBank/DDBJ databases">
        <title>Halomicroarcula sp. a new haloarchaeum isolated from saline soil.</title>
        <authorList>
            <person name="Duran-Viseras A."/>
            <person name="Sanchez-Porro C."/>
            <person name="Ventosa A."/>
        </authorList>
    </citation>
    <scope>NUCLEOTIDE SEQUENCE [LARGE SCALE GENOMIC DNA]</scope>
    <source>
        <strain evidence="2 3">F13</strain>
    </source>
</reference>
<dbReference type="EMBL" id="RKLR01000019">
    <property type="protein sequence ID" value="MBX0325755.1"/>
    <property type="molecule type" value="Genomic_DNA"/>
</dbReference>